<dbReference type="PRINTS" id="PR00032">
    <property type="entry name" value="HTHARAC"/>
</dbReference>
<evidence type="ECO:0000256" key="3">
    <source>
        <dbReference type="ARBA" id="ARBA00023163"/>
    </source>
</evidence>
<sequence>MALRSDSRSRWRRKESSMSYKLLICDDERMIREGILHAVDWPSIGIGTVATAKDGEEGWSWAREHRPELVITDIRMPKLDGLELLNRIMLAFPYTKVILLTGHGEFEYAQQAIRGRAFDYVLKPTNPEALITVCTFALEELSANAKRTVLATEEEKDESERLIQQIVRYVQEHFKEQITLETAAKQVHLSTVHLNRVLKKEMGTTFLEYLTHVRIEEAKRLLLSTRLTVHEISFDVGYRDPKYFSQLFRKMTGSKPSEYAEDVRGNSGESGRKVSP</sequence>
<dbReference type="GO" id="GO:0043565">
    <property type="term" value="F:sequence-specific DNA binding"/>
    <property type="evidence" value="ECO:0007669"/>
    <property type="project" value="InterPro"/>
</dbReference>
<accession>A0A3G3JXP8</accession>
<dbReference type="PROSITE" id="PS00041">
    <property type="entry name" value="HTH_ARAC_FAMILY_1"/>
    <property type="match status" value="1"/>
</dbReference>
<name>A0A3G3JXP8_9BACL</name>
<evidence type="ECO:0000313" key="9">
    <source>
        <dbReference type="Proteomes" id="UP000269097"/>
    </source>
</evidence>
<evidence type="ECO:0000256" key="4">
    <source>
        <dbReference type="PROSITE-ProRule" id="PRU00169"/>
    </source>
</evidence>
<dbReference type="InterPro" id="IPR011006">
    <property type="entry name" value="CheY-like_superfamily"/>
</dbReference>
<protein>
    <submittedName>
        <fullName evidence="8">Response regulator</fullName>
    </submittedName>
</protein>
<evidence type="ECO:0000256" key="1">
    <source>
        <dbReference type="ARBA" id="ARBA00023015"/>
    </source>
</evidence>
<proteinExistence type="predicted"/>
<dbReference type="InterPro" id="IPR018062">
    <property type="entry name" value="HTH_AraC-typ_CS"/>
</dbReference>
<dbReference type="PANTHER" id="PTHR43280:SF2">
    <property type="entry name" value="HTH-TYPE TRANSCRIPTIONAL REGULATOR EXSA"/>
    <property type="match status" value="1"/>
</dbReference>
<keyword evidence="2" id="KW-0238">DNA-binding</keyword>
<keyword evidence="3" id="KW-0804">Transcription</keyword>
<dbReference type="Gene3D" id="3.40.50.2300">
    <property type="match status" value="1"/>
</dbReference>
<feature type="domain" description="HTH araC/xylS-type" evidence="6">
    <location>
        <begin position="164"/>
        <end position="262"/>
    </location>
</feature>
<dbReference type="InterPro" id="IPR009057">
    <property type="entry name" value="Homeodomain-like_sf"/>
</dbReference>
<dbReference type="InterPro" id="IPR001789">
    <property type="entry name" value="Sig_transdc_resp-reg_receiver"/>
</dbReference>
<dbReference type="EMBL" id="CP033433">
    <property type="protein sequence ID" value="AYQ73028.1"/>
    <property type="molecule type" value="Genomic_DNA"/>
</dbReference>
<gene>
    <name evidence="8" type="ORF">EAV92_10905</name>
</gene>
<dbReference type="Pfam" id="PF00072">
    <property type="entry name" value="Response_reg"/>
    <property type="match status" value="1"/>
</dbReference>
<evidence type="ECO:0000256" key="2">
    <source>
        <dbReference type="ARBA" id="ARBA00023125"/>
    </source>
</evidence>
<dbReference type="Gene3D" id="1.10.10.60">
    <property type="entry name" value="Homeodomain-like"/>
    <property type="match status" value="2"/>
</dbReference>
<dbReference type="SMART" id="SM00448">
    <property type="entry name" value="REC"/>
    <property type="match status" value="1"/>
</dbReference>
<feature type="domain" description="Response regulatory" evidence="7">
    <location>
        <begin position="21"/>
        <end position="138"/>
    </location>
</feature>
<dbReference type="GO" id="GO:0000160">
    <property type="term" value="P:phosphorelay signal transduction system"/>
    <property type="evidence" value="ECO:0007669"/>
    <property type="project" value="InterPro"/>
</dbReference>
<keyword evidence="4" id="KW-0597">Phosphoprotein</keyword>
<evidence type="ECO:0000256" key="5">
    <source>
        <dbReference type="SAM" id="MobiDB-lite"/>
    </source>
</evidence>
<evidence type="ECO:0000313" key="8">
    <source>
        <dbReference type="EMBL" id="AYQ73028.1"/>
    </source>
</evidence>
<dbReference type="PROSITE" id="PS50110">
    <property type="entry name" value="RESPONSE_REGULATORY"/>
    <property type="match status" value="1"/>
</dbReference>
<dbReference type="SUPFAM" id="SSF46689">
    <property type="entry name" value="Homeodomain-like"/>
    <property type="match status" value="2"/>
</dbReference>
<dbReference type="InterPro" id="IPR020449">
    <property type="entry name" value="Tscrpt_reg_AraC-type_HTH"/>
</dbReference>
<evidence type="ECO:0000259" key="7">
    <source>
        <dbReference type="PROSITE" id="PS50110"/>
    </source>
</evidence>
<evidence type="ECO:0000259" key="6">
    <source>
        <dbReference type="PROSITE" id="PS01124"/>
    </source>
</evidence>
<feature type="modified residue" description="4-aspartylphosphate" evidence="4">
    <location>
        <position position="73"/>
    </location>
</feature>
<organism evidence="8 9">
    <name type="scientific">Cohnella candidum</name>
    <dbReference type="NCBI Taxonomy" id="2674991"/>
    <lineage>
        <taxon>Bacteria</taxon>
        <taxon>Bacillati</taxon>
        <taxon>Bacillota</taxon>
        <taxon>Bacilli</taxon>
        <taxon>Bacillales</taxon>
        <taxon>Paenibacillaceae</taxon>
        <taxon>Cohnella</taxon>
    </lineage>
</organism>
<keyword evidence="1" id="KW-0805">Transcription regulation</keyword>
<dbReference type="KEGG" id="coh:EAV92_10905"/>
<dbReference type="InterPro" id="IPR018060">
    <property type="entry name" value="HTH_AraC"/>
</dbReference>
<dbReference type="Pfam" id="PF12833">
    <property type="entry name" value="HTH_18"/>
    <property type="match status" value="1"/>
</dbReference>
<dbReference type="CDD" id="cd17536">
    <property type="entry name" value="REC_YesN-like"/>
    <property type="match status" value="1"/>
</dbReference>
<dbReference type="PANTHER" id="PTHR43280">
    <property type="entry name" value="ARAC-FAMILY TRANSCRIPTIONAL REGULATOR"/>
    <property type="match status" value="1"/>
</dbReference>
<dbReference type="Proteomes" id="UP000269097">
    <property type="component" value="Chromosome"/>
</dbReference>
<dbReference type="SUPFAM" id="SSF52172">
    <property type="entry name" value="CheY-like"/>
    <property type="match status" value="1"/>
</dbReference>
<keyword evidence="9" id="KW-1185">Reference proteome</keyword>
<dbReference type="AlphaFoldDB" id="A0A3G3JXP8"/>
<reference evidence="8 9" key="1">
    <citation type="submission" date="2018-10" db="EMBL/GenBank/DDBJ databases">
        <title>Genome Sequence of Cohnella sp.</title>
        <authorList>
            <person name="Srinivasan S."/>
            <person name="Kim M.K."/>
        </authorList>
    </citation>
    <scope>NUCLEOTIDE SEQUENCE [LARGE SCALE GENOMIC DNA]</scope>
    <source>
        <strain evidence="8 9">18JY8-7</strain>
    </source>
</reference>
<dbReference type="GO" id="GO:0003700">
    <property type="term" value="F:DNA-binding transcription factor activity"/>
    <property type="evidence" value="ECO:0007669"/>
    <property type="project" value="InterPro"/>
</dbReference>
<dbReference type="PROSITE" id="PS01124">
    <property type="entry name" value="HTH_ARAC_FAMILY_2"/>
    <property type="match status" value="1"/>
</dbReference>
<feature type="region of interest" description="Disordered" evidence="5">
    <location>
        <begin position="254"/>
        <end position="276"/>
    </location>
</feature>
<dbReference type="SMART" id="SM00342">
    <property type="entry name" value="HTH_ARAC"/>
    <property type="match status" value="1"/>
</dbReference>